<protein>
    <submittedName>
        <fullName evidence="1">Ubiquinone/menaquinone biosynthesis C-methylase UbiE</fullName>
    </submittedName>
</protein>
<accession>A0A1G8SZZ2</accession>
<dbReference type="GO" id="GO:0008168">
    <property type="term" value="F:methyltransferase activity"/>
    <property type="evidence" value="ECO:0007669"/>
    <property type="project" value="UniProtKB-KW"/>
</dbReference>
<reference evidence="1 2" key="1">
    <citation type="submission" date="2016-10" db="EMBL/GenBank/DDBJ databases">
        <authorList>
            <person name="de Groot N.N."/>
        </authorList>
    </citation>
    <scope>NUCLEOTIDE SEQUENCE [LARGE SCALE GENOMIC DNA]</scope>
    <source>
        <strain evidence="1 2">CGMCC 1.10076</strain>
    </source>
</reference>
<dbReference type="AlphaFoldDB" id="A0A1G8SZZ2"/>
<dbReference type="CDD" id="cd02440">
    <property type="entry name" value="AdoMet_MTases"/>
    <property type="match status" value="1"/>
</dbReference>
<dbReference type="SUPFAM" id="SSF53335">
    <property type="entry name" value="S-adenosyl-L-methionine-dependent methyltransferases"/>
    <property type="match status" value="1"/>
</dbReference>
<keyword evidence="2" id="KW-1185">Reference proteome</keyword>
<proteinExistence type="predicted"/>
<sequence>MDYSSKASSYFANVRTDLTRLIGAEKKKIKVLEVGAAYGETLFYLKQSGVAAEAVGVDIFEDTNNPQNYKAVDRFIFGNIDVLDFPEYTNYFDLIMLPDVLEHVFEPGRILQKLKTYLKDDGEMIISMPNIRHYSALNKIFLKGNFQYEESGIFDYTHMRFYCREDMRSLFESNGFQVVSYESSIKNYKGKSTAKIINTITLGLFEQFFSYQYFFIVRK</sequence>
<keyword evidence="1" id="KW-0830">Ubiquinone</keyword>
<dbReference type="Gene3D" id="3.40.50.150">
    <property type="entry name" value="Vaccinia Virus protein VP39"/>
    <property type="match status" value="1"/>
</dbReference>
<organism evidence="1 2">
    <name type="scientific">Flavobacterium noncentrifugens</name>
    <dbReference type="NCBI Taxonomy" id="1128970"/>
    <lineage>
        <taxon>Bacteria</taxon>
        <taxon>Pseudomonadati</taxon>
        <taxon>Bacteroidota</taxon>
        <taxon>Flavobacteriia</taxon>
        <taxon>Flavobacteriales</taxon>
        <taxon>Flavobacteriaceae</taxon>
        <taxon>Flavobacterium</taxon>
    </lineage>
</organism>
<dbReference type="GO" id="GO:0032259">
    <property type="term" value="P:methylation"/>
    <property type="evidence" value="ECO:0007669"/>
    <property type="project" value="UniProtKB-KW"/>
</dbReference>
<dbReference type="PANTHER" id="PTHR43861">
    <property type="entry name" value="TRANS-ACONITATE 2-METHYLTRANSFERASE-RELATED"/>
    <property type="match status" value="1"/>
</dbReference>
<dbReference type="InterPro" id="IPR029063">
    <property type="entry name" value="SAM-dependent_MTases_sf"/>
</dbReference>
<evidence type="ECO:0000313" key="1">
    <source>
        <dbReference type="EMBL" id="SDJ34839.1"/>
    </source>
</evidence>
<dbReference type="Proteomes" id="UP000199580">
    <property type="component" value="Unassembled WGS sequence"/>
</dbReference>
<keyword evidence="1" id="KW-0489">Methyltransferase</keyword>
<dbReference type="Pfam" id="PF13489">
    <property type="entry name" value="Methyltransf_23"/>
    <property type="match status" value="1"/>
</dbReference>
<keyword evidence="1" id="KW-0808">Transferase</keyword>
<gene>
    <name evidence="1" type="ORF">SAMN04487935_0769</name>
</gene>
<name>A0A1G8SZZ2_9FLAO</name>
<evidence type="ECO:0000313" key="2">
    <source>
        <dbReference type="Proteomes" id="UP000199580"/>
    </source>
</evidence>
<dbReference type="STRING" id="1128970.SAMN04487935_0769"/>
<dbReference type="EMBL" id="FNEZ01000001">
    <property type="protein sequence ID" value="SDJ34839.1"/>
    <property type="molecule type" value="Genomic_DNA"/>
</dbReference>
<dbReference type="RefSeq" id="WP_091391961.1">
    <property type="nucleotide sequence ID" value="NZ_BKAI01000002.1"/>
</dbReference>
<dbReference type="OrthoDB" id="8773442at2"/>